<keyword evidence="1" id="KW-0472">Membrane</keyword>
<keyword evidence="3" id="KW-1185">Reference proteome</keyword>
<dbReference type="AlphaFoldDB" id="A0A193LJ60"/>
<accession>A0A193LJ60</accession>
<dbReference type="STRING" id="1548547.BA177_15695"/>
<evidence type="ECO:0000313" key="3">
    <source>
        <dbReference type="Proteomes" id="UP000092695"/>
    </source>
</evidence>
<organism evidence="2 3">
    <name type="scientific">Woeseia oceani</name>
    <dbReference type="NCBI Taxonomy" id="1548547"/>
    <lineage>
        <taxon>Bacteria</taxon>
        <taxon>Pseudomonadati</taxon>
        <taxon>Pseudomonadota</taxon>
        <taxon>Gammaproteobacteria</taxon>
        <taxon>Woeseiales</taxon>
        <taxon>Woeseiaceae</taxon>
        <taxon>Woeseia</taxon>
    </lineage>
</organism>
<dbReference type="EMBL" id="CP016268">
    <property type="protein sequence ID" value="ANO52434.1"/>
    <property type="molecule type" value="Genomic_DNA"/>
</dbReference>
<keyword evidence="1" id="KW-1133">Transmembrane helix</keyword>
<reference evidence="2 3" key="1">
    <citation type="submission" date="2016-06" db="EMBL/GenBank/DDBJ databases">
        <title>Complete genome sequence of a deep-branching marine Gamma Proteobacterium Woeseia oceani type strain XK5.</title>
        <authorList>
            <person name="Mu D."/>
            <person name="Du Z."/>
        </authorList>
    </citation>
    <scope>NUCLEOTIDE SEQUENCE [LARGE SCALE GENOMIC DNA]</scope>
    <source>
        <strain evidence="2 3">XK5</strain>
    </source>
</reference>
<dbReference type="KEGG" id="woc:BA177_15695"/>
<feature type="transmembrane region" description="Helical" evidence="1">
    <location>
        <begin position="26"/>
        <end position="45"/>
    </location>
</feature>
<evidence type="ECO:0000256" key="1">
    <source>
        <dbReference type="SAM" id="Phobius"/>
    </source>
</evidence>
<dbReference type="Proteomes" id="UP000092695">
    <property type="component" value="Chromosome"/>
</dbReference>
<evidence type="ECO:0000313" key="2">
    <source>
        <dbReference type="EMBL" id="ANO52434.1"/>
    </source>
</evidence>
<name>A0A193LJ60_9GAMM</name>
<gene>
    <name evidence="2" type="ORF">BA177_15695</name>
</gene>
<sequence>MRWLLRVLGANREACTAEPRECDQALVSGILAVIAVAAIACASGLRLRPRAKIVFVPAA</sequence>
<protein>
    <submittedName>
        <fullName evidence="2">Uncharacterized protein</fullName>
    </submittedName>
</protein>
<keyword evidence="1" id="KW-0812">Transmembrane</keyword>
<proteinExistence type="predicted"/>